<keyword evidence="1" id="KW-0812">Transmembrane</keyword>
<organism evidence="2">
    <name type="scientific">Graphocephala atropunctata</name>
    <dbReference type="NCBI Taxonomy" id="36148"/>
    <lineage>
        <taxon>Eukaryota</taxon>
        <taxon>Metazoa</taxon>
        <taxon>Ecdysozoa</taxon>
        <taxon>Arthropoda</taxon>
        <taxon>Hexapoda</taxon>
        <taxon>Insecta</taxon>
        <taxon>Pterygota</taxon>
        <taxon>Neoptera</taxon>
        <taxon>Paraneoptera</taxon>
        <taxon>Hemiptera</taxon>
        <taxon>Auchenorrhyncha</taxon>
        <taxon>Membracoidea</taxon>
        <taxon>Cicadellidae</taxon>
        <taxon>Cicadellinae</taxon>
        <taxon>Cicadellini</taxon>
        <taxon>Graphocephala</taxon>
    </lineage>
</organism>
<evidence type="ECO:0000256" key="1">
    <source>
        <dbReference type="SAM" id="Phobius"/>
    </source>
</evidence>
<feature type="non-terminal residue" evidence="2">
    <location>
        <position position="1"/>
    </location>
</feature>
<gene>
    <name evidence="2" type="ORF">g.7672</name>
</gene>
<dbReference type="AlphaFoldDB" id="A0A1B6KSM9"/>
<evidence type="ECO:0000313" key="2">
    <source>
        <dbReference type="EMBL" id="JAT14437.1"/>
    </source>
</evidence>
<name>A0A1B6KSM9_9HEMI</name>
<dbReference type="EMBL" id="GEBQ01025540">
    <property type="protein sequence ID" value="JAT14437.1"/>
    <property type="molecule type" value="Transcribed_RNA"/>
</dbReference>
<proteinExistence type="predicted"/>
<keyword evidence="1" id="KW-0472">Membrane</keyword>
<protein>
    <submittedName>
        <fullName evidence="2">Uncharacterized protein</fullName>
    </submittedName>
</protein>
<feature type="transmembrane region" description="Helical" evidence="1">
    <location>
        <begin position="19"/>
        <end position="37"/>
    </location>
</feature>
<accession>A0A1B6KSM9</accession>
<sequence length="112" mass="11172">ARTVACSSQVLNATMAKHLLVGFLLAAVMVVCLAAAVEDKSKSAEDDLQRSETFYGGYGGYGGRGYGGYGGYGSGYGGYSRGYGGYGSGYGGYGGYGSGYGGYGGYGSGYGG</sequence>
<keyword evidence="1" id="KW-1133">Transmembrane helix</keyword>
<reference evidence="2" key="1">
    <citation type="submission" date="2015-11" db="EMBL/GenBank/DDBJ databases">
        <title>De novo transcriptome assembly of four potential Pierce s Disease insect vectors from Arizona vineyards.</title>
        <authorList>
            <person name="Tassone E.E."/>
        </authorList>
    </citation>
    <scope>NUCLEOTIDE SEQUENCE</scope>
</reference>
<feature type="non-terminal residue" evidence="2">
    <location>
        <position position="112"/>
    </location>
</feature>